<dbReference type="GO" id="GO:0042245">
    <property type="term" value="P:RNA repair"/>
    <property type="evidence" value="ECO:0007669"/>
    <property type="project" value="UniProtKB-KW"/>
</dbReference>
<dbReference type="Pfam" id="PF12627">
    <property type="entry name" value="PolyA_pol_RNAbd"/>
    <property type="match status" value="1"/>
</dbReference>
<dbReference type="Proteomes" id="UP000010116">
    <property type="component" value="Unassembled WGS sequence"/>
</dbReference>
<dbReference type="GO" id="GO:0046872">
    <property type="term" value="F:metal ion binding"/>
    <property type="evidence" value="ECO:0007669"/>
    <property type="project" value="UniProtKB-KW"/>
</dbReference>
<dbReference type="PANTHER" id="PTHR47545:SF1">
    <property type="entry name" value="MULTIFUNCTIONAL CCA PROTEIN"/>
    <property type="match status" value="1"/>
</dbReference>
<name>J4KT32_9GAMM</name>
<comment type="similarity">
    <text evidence="11">Belongs to the tRNA nucleotidyltransferase/poly(A) polymerase family.</text>
</comment>
<evidence type="ECO:0000256" key="6">
    <source>
        <dbReference type="ARBA" id="ARBA00022741"/>
    </source>
</evidence>
<dbReference type="Pfam" id="PF01743">
    <property type="entry name" value="PolyA_pol"/>
    <property type="match status" value="1"/>
</dbReference>
<dbReference type="GO" id="GO:0008033">
    <property type="term" value="P:tRNA processing"/>
    <property type="evidence" value="ECO:0007669"/>
    <property type="project" value="UniProtKB-KW"/>
</dbReference>
<dbReference type="GO" id="GO:0003723">
    <property type="term" value="F:RNA binding"/>
    <property type="evidence" value="ECO:0007669"/>
    <property type="project" value="UniProtKB-KW"/>
</dbReference>
<reference evidence="14 15" key="1">
    <citation type="journal article" date="2012" name="ISME J.">
        <title>Genomic insights to SAR86, an abundant and uncultivated marine bacterial lineage.</title>
        <authorList>
            <person name="Dupont C.L."/>
            <person name="Rusch D.B."/>
            <person name="Yooseph S."/>
            <person name="Lombardo M.J."/>
            <person name="Richter R.A."/>
            <person name="Valas R."/>
            <person name="Novotny M."/>
            <person name="Yee-Greenbaum J."/>
            <person name="Selengut J.D."/>
            <person name="Haft D.H."/>
            <person name="Halpern A.L."/>
            <person name="Lasken R.S."/>
            <person name="Nealson K."/>
            <person name="Friedman R."/>
            <person name="Venter J.C."/>
        </authorList>
    </citation>
    <scope>NUCLEOTIDE SEQUENCE [LARGE SCALE GENOMIC DNA]</scope>
</reference>
<keyword evidence="5" id="KW-0479">Metal-binding</keyword>
<dbReference type="InterPro" id="IPR043519">
    <property type="entry name" value="NT_sf"/>
</dbReference>
<dbReference type="InterPro" id="IPR050124">
    <property type="entry name" value="tRNA_CCA-adding_enzyme"/>
</dbReference>
<proteinExistence type="inferred from homology"/>
<dbReference type="AlphaFoldDB" id="J4KT32"/>
<accession>J4KT32</accession>
<organism evidence="14 15">
    <name type="scientific">SAR86 cluster bacterium SAR86B</name>
    <dbReference type="NCBI Taxonomy" id="1123867"/>
    <lineage>
        <taxon>Bacteria</taxon>
        <taxon>Pseudomonadati</taxon>
        <taxon>Pseudomonadota</taxon>
        <taxon>Gammaproteobacteria</taxon>
        <taxon>SAR86 cluster</taxon>
    </lineage>
</organism>
<dbReference type="EMBL" id="JH611164">
    <property type="protein sequence ID" value="EJP73749.1"/>
    <property type="molecule type" value="Genomic_DNA"/>
</dbReference>
<evidence type="ECO:0000259" key="13">
    <source>
        <dbReference type="Pfam" id="PF12627"/>
    </source>
</evidence>
<evidence type="ECO:0000256" key="11">
    <source>
        <dbReference type="RuleBase" id="RU003953"/>
    </source>
</evidence>
<comment type="cofactor">
    <cofactor evidence="1">
        <name>Mg(2+)</name>
        <dbReference type="ChEBI" id="CHEBI:18420"/>
    </cofactor>
</comment>
<dbReference type="SUPFAM" id="SSF81891">
    <property type="entry name" value="Poly A polymerase C-terminal region-like"/>
    <property type="match status" value="1"/>
</dbReference>
<gene>
    <name evidence="14" type="ORF">NT02SARS_0559</name>
</gene>
<dbReference type="GO" id="GO:0005524">
    <property type="term" value="F:ATP binding"/>
    <property type="evidence" value="ECO:0007669"/>
    <property type="project" value="UniProtKB-KW"/>
</dbReference>
<sequence>MKIYQVGGSIRDELLGCKPSDKDWVVVGSSPEEMIEKGFQPVGKDFPVFLHPDTKEEYALARTERKHGKGYKGFKVYADKNVTLEDDLKRRDLTINSIAKTENGEYIDPFNGLEDLKLKRFRHTSDAFEEDPLRAFRLARFYSYKHLSDFELDNKTQMLLEKIVANKEIHALSKERIWMETYKALNSDLPSNFFKKIIEYKIMKPFFENLVKTDIKNYNDPILNWLELSFQNNFNISEKINVPSVYIEYEVILKKLMLIISEPKEMVINLISVNVHRNLDKIEKILTLDFFNKDKKYLNEIIRKVSSADFSFLNSVPKDKINKEKINYLKNILQER</sequence>
<evidence type="ECO:0000256" key="5">
    <source>
        <dbReference type="ARBA" id="ARBA00022723"/>
    </source>
</evidence>
<dbReference type="Gene3D" id="1.10.3090.10">
    <property type="entry name" value="cca-adding enzyme, domain 2"/>
    <property type="match status" value="1"/>
</dbReference>
<keyword evidence="2 11" id="KW-0808">Transferase</keyword>
<evidence type="ECO:0000256" key="7">
    <source>
        <dbReference type="ARBA" id="ARBA00022800"/>
    </source>
</evidence>
<keyword evidence="8" id="KW-0067">ATP-binding</keyword>
<feature type="domain" description="tRNA nucleotidyltransferase/poly(A) polymerase RNA and SrmB- binding" evidence="13">
    <location>
        <begin position="149"/>
        <end position="210"/>
    </location>
</feature>
<evidence type="ECO:0000313" key="15">
    <source>
        <dbReference type="Proteomes" id="UP000010116"/>
    </source>
</evidence>
<dbReference type="HOGENOM" id="CLU_015961_1_0_6"/>
<dbReference type="SUPFAM" id="SSF81301">
    <property type="entry name" value="Nucleotidyltransferase"/>
    <property type="match status" value="1"/>
</dbReference>
<keyword evidence="9" id="KW-0460">Magnesium</keyword>
<keyword evidence="4 14" id="KW-0548">Nucleotidyltransferase</keyword>
<evidence type="ECO:0000256" key="1">
    <source>
        <dbReference type="ARBA" id="ARBA00001946"/>
    </source>
</evidence>
<evidence type="ECO:0000256" key="10">
    <source>
        <dbReference type="ARBA" id="ARBA00022884"/>
    </source>
</evidence>
<dbReference type="InterPro" id="IPR002646">
    <property type="entry name" value="PolA_pol_head_dom"/>
</dbReference>
<feature type="domain" description="Poly A polymerase head" evidence="12">
    <location>
        <begin position="3"/>
        <end position="120"/>
    </location>
</feature>
<keyword evidence="7" id="KW-0692">RNA repair</keyword>
<dbReference type="Gene3D" id="3.30.460.10">
    <property type="entry name" value="Beta Polymerase, domain 2"/>
    <property type="match status" value="1"/>
</dbReference>
<evidence type="ECO:0000256" key="8">
    <source>
        <dbReference type="ARBA" id="ARBA00022840"/>
    </source>
</evidence>
<evidence type="ECO:0000256" key="3">
    <source>
        <dbReference type="ARBA" id="ARBA00022694"/>
    </source>
</evidence>
<evidence type="ECO:0000256" key="4">
    <source>
        <dbReference type="ARBA" id="ARBA00022695"/>
    </source>
</evidence>
<protein>
    <submittedName>
        <fullName evidence="14">tRNA adenylyltransferase</fullName>
    </submittedName>
</protein>
<evidence type="ECO:0000256" key="9">
    <source>
        <dbReference type="ARBA" id="ARBA00022842"/>
    </source>
</evidence>
<keyword evidence="6" id="KW-0547">Nucleotide-binding</keyword>
<evidence type="ECO:0000259" key="12">
    <source>
        <dbReference type="Pfam" id="PF01743"/>
    </source>
</evidence>
<keyword evidence="3" id="KW-0819">tRNA processing</keyword>
<evidence type="ECO:0000256" key="2">
    <source>
        <dbReference type="ARBA" id="ARBA00022679"/>
    </source>
</evidence>
<dbReference type="PANTHER" id="PTHR47545">
    <property type="entry name" value="MULTIFUNCTIONAL CCA PROTEIN"/>
    <property type="match status" value="1"/>
</dbReference>
<keyword evidence="10 11" id="KW-0694">RNA-binding</keyword>
<dbReference type="InterPro" id="IPR032828">
    <property type="entry name" value="PolyA_RNA-bd"/>
</dbReference>
<evidence type="ECO:0000313" key="14">
    <source>
        <dbReference type="EMBL" id="EJP73749.1"/>
    </source>
</evidence>
<dbReference type="GO" id="GO:0016779">
    <property type="term" value="F:nucleotidyltransferase activity"/>
    <property type="evidence" value="ECO:0007669"/>
    <property type="project" value="UniProtKB-KW"/>
</dbReference>